<sequence>MKKIFKSISASVTAFIIASTMVVSASAASSADVVSAAKSAGVPSNHVSELKNYLDSHASKFSSADYDYMVKALSDCGATYVQPVADKLFGAGTDLASLTNDQLRQVFKEMGEDSRKAIADACVATGKHFGVTIKVDELTSKDWNVQVVDSDGNTNIGTNTGNGSLNTGANSMTAVQVAAVLTLALSAFGITVAVKKNKEC</sequence>
<dbReference type="EMBL" id="BK014988">
    <property type="protein sequence ID" value="DAD85815.1"/>
    <property type="molecule type" value="Genomic_DNA"/>
</dbReference>
<proteinExistence type="predicted"/>
<reference evidence="2" key="1">
    <citation type="journal article" date="2021" name="Proc. Natl. Acad. Sci. U.S.A.">
        <title>A Catalog of Tens of Thousands of Viruses from Human Metagenomes Reveals Hidden Associations with Chronic Diseases.</title>
        <authorList>
            <person name="Tisza M.J."/>
            <person name="Buck C.B."/>
        </authorList>
    </citation>
    <scope>NUCLEOTIDE SEQUENCE</scope>
    <source>
        <strain evidence="2">CtDEu7</strain>
    </source>
</reference>
<keyword evidence="1" id="KW-1133">Transmembrane helix</keyword>
<evidence type="ECO:0000256" key="1">
    <source>
        <dbReference type="SAM" id="Phobius"/>
    </source>
</evidence>
<feature type="transmembrane region" description="Helical" evidence="1">
    <location>
        <begin position="174"/>
        <end position="194"/>
    </location>
</feature>
<keyword evidence="1" id="KW-0472">Membrane</keyword>
<evidence type="ECO:0000313" key="2">
    <source>
        <dbReference type="EMBL" id="DAD85815.1"/>
    </source>
</evidence>
<accession>A0A8S5MUN1</accession>
<name>A0A8S5MUN1_9VIRU</name>
<organism evidence="2">
    <name type="scientific">Inoviridae sp. ctDEu7</name>
    <dbReference type="NCBI Taxonomy" id="2826759"/>
    <lineage>
        <taxon>Viruses</taxon>
        <taxon>Monodnaviria</taxon>
        <taxon>Loebvirae</taxon>
        <taxon>Hofneiviricota</taxon>
        <taxon>Faserviricetes</taxon>
        <taxon>Tubulavirales</taxon>
        <taxon>Inoviridae</taxon>
    </lineage>
</organism>
<protein>
    <submittedName>
        <fullName evidence="2">Uncharacterized protein</fullName>
    </submittedName>
</protein>
<keyword evidence="1" id="KW-0812">Transmembrane</keyword>